<dbReference type="EMBL" id="JBJQND010000009">
    <property type="protein sequence ID" value="KAL3866435.1"/>
    <property type="molecule type" value="Genomic_DNA"/>
</dbReference>
<gene>
    <name evidence="2" type="ORF">ACJMK2_043731</name>
</gene>
<evidence type="ECO:0000313" key="2">
    <source>
        <dbReference type="EMBL" id="KAL3866435.1"/>
    </source>
</evidence>
<dbReference type="Proteomes" id="UP001634394">
    <property type="component" value="Unassembled WGS sequence"/>
</dbReference>
<dbReference type="PANTHER" id="PTHR22662:SF0">
    <property type="entry name" value="TOLL_INTERLEUKIN-1 RECEPTOR DOMAIN-CONTAINING ADAPTER PROTEIN"/>
    <property type="match status" value="1"/>
</dbReference>
<dbReference type="Gene3D" id="3.40.50.10140">
    <property type="entry name" value="Toll/interleukin-1 receptor homology (TIR) domain"/>
    <property type="match status" value="1"/>
</dbReference>
<dbReference type="PANTHER" id="PTHR22662">
    <property type="entry name" value="TIRAP"/>
    <property type="match status" value="1"/>
</dbReference>
<evidence type="ECO:0000313" key="3">
    <source>
        <dbReference type="Proteomes" id="UP001634394"/>
    </source>
</evidence>
<dbReference type="SMART" id="SM00255">
    <property type="entry name" value="TIR"/>
    <property type="match status" value="1"/>
</dbReference>
<feature type="domain" description="TIR" evidence="1">
    <location>
        <begin position="10"/>
        <end position="144"/>
    </location>
</feature>
<dbReference type="InterPro" id="IPR017279">
    <property type="entry name" value="Tol-interleuk_rcpt_adapt_Tirap"/>
</dbReference>
<accession>A0ABD3VXU7</accession>
<dbReference type="AlphaFoldDB" id="A0ABD3VXU7"/>
<evidence type="ECO:0000259" key="1">
    <source>
        <dbReference type="PROSITE" id="PS50104"/>
    </source>
</evidence>
<comment type="caution">
    <text evidence="2">The sequence shown here is derived from an EMBL/GenBank/DDBJ whole genome shotgun (WGS) entry which is preliminary data.</text>
</comment>
<dbReference type="InterPro" id="IPR000157">
    <property type="entry name" value="TIR_dom"/>
</dbReference>
<reference evidence="2 3" key="1">
    <citation type="submission" date="2024-11" db="EMBL/GenBank/DDBJ databases">
        <title>Chromosome-level genome assembly of the freshwater bivalve Anodonta woodiana.</title>
        <authorList>
            <person name="Chen X."/>
        </authorList>
    </citation>
    <scope>NUCLEOTIDE SEQUENCE [LARGE SCALE GENOMIC DNA]</scope>
    <source>
        <strain evidence="2">MN2024</strain>
        <tissue evidence="2">Gills</tissue>
    </source>
</reference>
<proteinExistence type="predicted"/>
<sequence length="146" mass="17027">MAEGNENHQYEYDFCIFFEENAKEDRAVAIDILEYLEKNGDGHLKGYIEERDAILGKTHISNLDDVITNSRFVIVILSQEALQRNWFEFKLHASLTHRLNSNLRNTIIPIYTGHVQPPSLNTINGVDYDADRQSKFWIKLQLLFKN</sequence>
<dbReference type="Pfam" id="PF13676">
    <property type="entry name" value="TIR_2"/>
    <property type="match status" value="1"/>
</dbReference>
<dbReference type="InterPro" id="IPR035897">
    <property type="entry name" value="Toll_tir_struct_dom_sf"/>
</dbReference>
<keyword evidence="3" id="KW-1185">Reference proteome</keyword>
<name>A0ABD3VXU7_SINWO</name>
<dbReference type="PROSITE" id="PS50104">
    <property type="entry name" value="TIR"/>
    <property type="match status" value="1"/>
</dbReference>
<organism evidence="2 3">
    <name type="scientific">Sinanodonta woodiana</name>
    <name type="common">Chinese pond mussel</name>
    <name type="synonym">Anodonta woodiana</name>
    <dbReference type="NCBI Taxonomy" id="1069815"/>
    <lineage>
        <taxon>Eukaryota</taxon>
        <taxon>Metazoa</taxon>
        <taxon>Spiralia</taxon>
        <taxon>Lophotrochozoa</taxon>
        <taxon>Mollusca</taxon>
        <taxon>Bivalvia</taxon>
        <taxon>Autobranchia</taxon>
        <taxon>Heteroconchia</taxon>
        <taxon>Palaeoheterodonta</taxon>
        <taxon>Unionida</taxon>
        <taxon>Unionoidea</taxon>
        <taxon>Unionidae</taxon>
        <taxon>Unioninae</taxon>
        <taxon>Sinanodonta</taxon>
    </lineage>
</organism>
<dbReference type="SUPFAM" id="SSF52200">
    <property type="entry name" value="Toll/Interleukin receptor TIR domain"/>
    <property type="match status" value="1"/>
</dbReference>
<protein>
    <recommendedName>
        <fullName evidence="1">TIR domain-containing protein</fullName>
    </recommendedName>
</protein>